<protein>
    <recommendedName>
        <fullName evidence="5">DUF4878 domain-containing protein</fullName>
    </recommendedName>
</protein>
<proteinExistence type="predicted"/>
<organism evidence="3 4">
    <name type="scientific">Nocardia asteroides NBRC 15531</name>
    <dbReference type="NCBI Taxonomy" id="1110697"/>
    <lineage>
        <taxon>Bacteria</taxon>
        <taxon>Bacillati</taxon>
        <taxon>Actinomycetota</taxon>
        <taxon>Actinomycetes</taxon>
        <taxon>Mycobacteriales</taxon>
        <taxon>Nocardiaceae</taxon>
        <taxon>Nocardia</taxon>
    </lineage>
</organism>
<evidence type="ECO:0000313" key="3">
    <source>
        <dbReference type="EMBL" id="GAD87865.1"/>
    </source>
</evidence>
<gene>
    <name evidence="3" type="ORF">NCAST_37_01760</name>
</gene>
<accession>U5EKT6</accession>
<keyword evidence="4" id="KW-1185">Reference proteome</keyword>
<dbReference type="STRING" id="1824.SAMN05444423_10327"/>
<dbReference type="GeneID" id="91515500"/>
<sequence>MTNPPEGQQPPFGQQPPGMPAGPPGYPHAGFGPGQTPPPNYPDGPDVIPHQQPPKKKRTGLFIALGLVALVVLGAVVTGVVLTLQGRTPLSSDEKQIEVAIRDFYDTLDSDGFIAAAELACEADRTEIANLTPEQRQQFDVATVSVDIDRVDDIVITGDTAKATVVGKLTLSVAGEEPETEDSTEEHLKKEDGTWKICSAPANKH</sequence>
<evidence type="ECO:0000256" key="1">
    <source>
        <dbReference type="SAM" id="MobiDB-lite"/>
    </source>
</evidence>
<feature type="compositionally biased region" description="Low complexity" evidence="1">
    <location>
        <begin position="1"/>
        <end position="12"/>
    </location>
</feature>
<dbReference type="Proteomes" id="UP000017048">
    <property type="component" value="Unassembled WGS sequence"/>
</dbReference>
<dbReference type="OrthoDB" id="4571083at2"/>
<feature type="transmembrane region" description="Helical" evidence="2">
    <location>
        <begin position="61"/>
        <end position="84"/>
    </location>
</feature>
<comment type="caution">
    <text evidence="3">The sequence shown here is derived from an EMBL/GenBank/DDBJ whole genome shotgun (WGS) entry which is preliminary data.</text>
</comment>
<feature type="region of interest" description="Disordered" evidence="1">
    <location>
        <begin position="176"/>
        <end position="205"/>
    </location>
</feature>
<feature type="compositionally biased region" description="Basic and acidic residues" evidence="1">
    <location>
        <begin position="185"/>
        <end position="194"/>
    </location>
</feature>
<keyword evidence="2" id="KW-1133">Transmembrane helix</keyword>
<keyword evidence="2" id="KW-0472">Membrane</keyword>
<dbReference type="AlphaFoldDB" id="U5EKT6"/>
<feature type="region of interest" description="Disordered" evidence="1">
    <location>
        <begin position="1"/>
        <end position="54"/>
    </location>
</feature>
<dbReference type="eggNOG" id="ENOG5033JIV">
    <property type="taxonomic scope" value="Bacteria"/>
</dbReference>
<dbReference type="EMBL" id="BAFO02000037">
    <property type="protein sequence ID" value="GAD87865.1"/>
    <property type="molecule type" value="Genomic_DNA"/>
</dbReference>
<name>U5EKT6_NOCAS</name>
<evidence type="ECO:0008006" key="5">
    <source>
        <dbReference type="Google" id="ProtNLM"/>
    </source>
</evidence>
<evidence type="ECO:0000313" key="4">
    <source>
        <dbReference type="Proteomes" id="UP000017048"/>
    </source>
</evidence>
<feature type="compositionally biased region" description="Pro residues" evidence="1">
    <location>
        <begin position="13"/>
        <end position="26"/>
    </location>
</feature>
<keyword evidence="2" id="KW-0812">Transmembrane</keyword>
<reference evidence="3 4" key="1">
    <citation type="journal article" date="2014" name="BMC Genomics">
        <title>Genome based analysis of type-I polyketide synthase and nonribosomal peptide synthetase gene clusters in seven strains of five representative Nocardia species.</title>
        <authorList>
            <person name="Komaki H."/>
            <person name="Ichikawa N."/>
            <person name="Hosoyama A."/>
            <person name="Takahashi-Nakaguchi A."/>
            <person name="Matsuzawa T."/>
            <person name="Suzuki K."/>
            <person name="Fujita N."/>
            <person name="Gonoi T."/>
        </authorList>
    </citation>
    <scope>NUCLEOTIDE SEQUENCE [LARGE SCALE GENOMIC DNA]</scope>
    <source>
        <strain evidence="3 4">NBRC 15531</strain>
    </source>
</reference>
<evidence type="ECO:0000256" key="2">
    <source>
        <dbReference type="SAM" id="Phobius"/>
    </source>
</evidence>
<dbReference type="RefSeq" id="WP_022567392.1">
    <property type="nucleotide sequence ID" value="NZ_BAFO02000037.1"/>
</dbReference>